<dbReference type="GO" id="GO:0016740">
    <property type="term" value="F:transferase activity"/>
    <property type="evidence" value="ECO:0007669"/>
    <property type="project" value="UniProtKB-KW"/>
</dbReference>
<dbReference type="Gene3D" id="3.40.1780.10">
    <property type="entry name" value="QueA-like"/>
    <property type="match status" value="1"/>
</dbReference>
<proteinExistence type="predicted"/>
<name>A0A3B0SC98_9ZZZZ</name>
<dbReference type="SUPFAM" id="SSF111337">
    <property type="entry name" value="QueA-like"/>
    <property type="match status" value="1"/>
</dbReference>
<gene>
    <name evidence="5" type="ORF">MNBD_ACTINO01-2538</name>
</gene>
<reference evidence="5" key="1">
    <citation type="submission" date="2018-06" db="EMBL/GenBank/DDBJ databases">
        <authorList>
            <person name="Zhirakovskaya E."/>
        </authorList>
    </citation>
    <scope>NUCLEOTIDE SEQUENCE</scope>
</reference>
<evidence type="ECO:0000256" key="1">
    <source>
        <dbReference type="ARBA" id="ARBA00022490"/>
    </source>
</evidence>
<keyword evidence="4" id="KW-0671">Queuosine biosynthesis</keyword>
<evidence type="ECO:0008006" key="6">
    <source>
        <dbReference type="Google" id="ProtNLM"/>
    </source>
</evidence>
<dbReference type="Pfam" id="PF02547">
    <property type="entry name" value="Queuosine_synth"/>
    <property type="match status" value="1"/>
</dbReference>
<sequence>MRTDEFDYTLPEEAIAQFAIEPRDDARLLVLEGLQDRRFNEL</sequence>
<organism evidence="5">
    <name type="scientific">hydrothermal vent metagenome</name>
    <dbReference type="NCBI Taxonomy" id="652676"/>
    <lineage>
        <taxon>unclassified sequences</taxon>
        <taxon>metagenomes</taxon>
        <taxon>ecological metagenomes</taxon>
    </lineage>
</organism>
<dbReference type="InterPro" id="IPR003699">
    <property type="entry name" value="QueA"/>
</dbReference>
<dbReference type="InterPro" id="IPR036100">
    <property type="entry name" value="QueA_sf"/>
</dbReference>
<keyword evidence="2" id="KW-0808">Transferase</keyword>
<evidence type="ECO:0000313" key="5">
    <source>
        <dbReference type="EMBL" id="VAV93963.1"/>
    </source>
</evidence>
<evidence type="ECO:0000256" key="2">
    <source>
        <dbReference type="ARBA" id="ARBA00022679"/>
    </source>
</evidence>
<dbReference type="InterPro" id="IPR042118">
    <property type="entry name" value="QueA_dom1"/>
</dbReference>
<dbReference type="GO" id="GO:0016853">
    <property type="term" value="F:isomerase activity"/>
    <property type="evidence" value="ECO:0007669"/>
    <property type="project" value="InterPro"/>
</dbReference>
<dbReference type="AlphaFoldDB" id="A0A3B0SC98"/>
<keyword evidence="1" id="KW-0963">Cytoplasm</keyword>
<feature type="non-terminal residue" evidence="5">
    <location>
        <position position="42"/>
    </location>
</feature>
<accession>A0A3B0SC98</accession>
<protein>
    <recommendedName>
        <fullName evidence="6">S-adenosylmethionine:tRNA ribosyltransferase-isomerase</fullName>
    </recommendedName>
</protein>
<keyword evidence="3" id="KW-0949">S-adenosyl-L-methionine</keyword>
<dbReference type="EMBL" id="UOEI01000112">
    <property type="protein sequence ID" value="VAV93963.1"/>
    <property type="molecule type" value="Genomic_DNA"/>
</dbReference>
<evidence type="ECO:0000256" key="4">
    <source>
        <dbReference type="ARBA" id="ARBA00022785"/>
    </source>
</evidence>
<dbReference type="GO" id="GO:0008616">
    <property type="term" value="P:tRNA queuosine(34) biosynthetic process"/>
    <property type="evidence" value="ECO:0007669"/>
    <property type="project" value="UniProtKB-KW"/>
</dbReference>
<evidence type="ECO:0000256" key="3">
    <source>
        <dbReference type="ARBA" id="ARBA00022691"/>
    </source>
</evidence>